<reference evidence="11 12" key="1">
    <citation type="submission" date="2023-09" db="EMBL/GenBank/DDBJ databases">
        <title>Different Types of Thermotolerant Ring-Cleaving Dioxygenases derived from Aeribacillus composti HB-1 applied for multiple aromatic hydrocarbons removal.</title>
        <authorList>
            <person name="Cao L."/>
            <person name="Li M."/>
            <person name="Ma T."/>
        </authorList>
    </citation>
    <scope>NUCLEOTIDE SEQUENCE [LARGE SCALE GENOMIC DNA]</scope>
    <source>
        <strain evidence="11 12">HB-1</strain>
    </source>
</reference>
<evidence type="ECO:0000256" key="10">
    <source>
        <dbReference type="HAMAP-Rule" id="MF_00330"/>
    </source>
</evidence>
<keyword evidence="5 10" id="KW-0812">Transmembrane</keyword>
<keyword evidence="1 10" id="KW-0171">Cobalt transport</keyword>
<dbReference type="InterPro" id="IPR003705">
    <property type="entry name" value="CbiN"/>
</dbReference>
<dbReference type="HAMAP" id="MF_00330">
    <property type="entry name" value="CbiN"/>
    <property type="match status" value="1"/>
</dbReference>
<feature type="transmembrane region" description="Helical" evidence="10">
    <location>
        <begin position="62"/>
        <end position="82"/>
    </location>
</feature>
<keyword evidence="2 10" id="KW-0813">Transport</keyword>
<evidence type="ECO:0000313" key="11">
    <source>
        <dbReference type="EMBL" id="WNF31601.1"/>
    </source>
</evidence>
<dbReference type="RefSeq" id="WP_311066143.1">
    <property type="nucleotide sequence ID" value="NZ_CP134501.1"/>
</dbReference>
<evidence type="ECO:0000256" key="3">
    <source>
        <dbReference type="ARBA" id="ARBA00022475"/>
    </source>
</evidence>
<accession>A0ABY9W620</accession>
<sequence length="102" mass="11283">MKNFILLLIVVMLSVFPLLIHQNAEFGGADGQAEEEISKIAPEYKPWFQALWEPPSGEIESLLFALQAAIGAGFIGYFIGLMRGKNKQAGEKDKKVPYAADR</sequence>
<keyword evidence="9 10" id="KW-0170">Cobalt</keyword>
<gene>
    <name evidence="10" type="primary">cbiN</name>
    <name evidence="11" type="ORF">RI196_09780</name>
</gene>
<dbReference type="NCBIfam" id="TIGR01165">
    <property type="entry name" value="cbiN"/>
    <property type="match status" value="1"/>
</dbReference>
<dbReference type="Pfam" id="PF02553">
    <property type="entry name" value="CbiN"/>
    <property type="match status" value="1"/>
</dbReference>
<evidence type="ECO:0000256" key="9">
    <source>
        <dbReference type="ARBA" id="ARBA00023285"/>
    </source>
</evidence>
<comment type="subunit">
    <text evidence="10">Forms an energy-coupling factor (ECF) transporter complex composed of an ATP-binding protein (A component, CbiO), a transmembrane protein (T component, CbiQ) and 2 possible substrate-capture proteins (S components, CbiM and CbiN) of unknown stoichimetry.</text>
</comment>
<comment type="caution">
    <text evidence="10">Lacks conserved residue(s) required for the propagation of feature annotation.</text>
</comment>
<dbReference type="GeneID" id="301126262"/>
<dbReference type="EMBL" id="CP134501">
    <property type="protein sequence ID" value="WNF31601.1"/>
    <property type="molecule type" value="Genomic_DNA"/>
</dbReference>
<comment type="pathway">
    <text evidence="10">Cofactor biosynthesis; adenosylcobalamin biosynthesis.</text>
</comment>
<keyword evidence="8 10" id="KW-0472">Membrane</keyword>
<dbReference type="PANTHER" id="PTHR38662">
    <property type="entry name" value="COBALT TRANSPORT PROTEIN CBIN"/>
    <property type="match status" value="1"/>
</dbReference>
<keyword evidence="12" id="KW-1185">Reference proteome</keyword>
<evidence type="ECO:0000313" key="12">
    <source>
        <dbReference type="Proteomes" id="UP001303701"/>
    </source>
</evidence>
<name>A0ABY9W620_9BACI</name>
<keyword evidence="3 10" id="KW-1003">Cell membrane</keyword>
<comment type="function">
    <text evidence="10">Part of the energy-coupling factor (ECF) transporter complex CbiMNOQ involved in cobalt import.</text>
</comment>
<evidence type="ECO:0000256" key="4">
    <source>
        <dbReference type="ARBA" id="ARBA00022573"/>
    </source>
</evidence>
<organism evidence="11 12">
    <name type="scientific">Aeribacillus composti</name>
    <dbReference type="NCBI Taxonomy" id="1868734"/>
    <lineage>
        <taxon>Bacteria</taxon>
        <taxon>Bacillati</taxon>
        <taxon>Bacillota</taxon>
        <taxon>Bacilli</taxon>
        <taxon>Bacillales</taxon>
        <taxon>Bacillaceae</taxon>
        <taxon>Aeribacillus</taxon>
    </lineage>
</organism>
<comment type="similarity">
    <text evidence="10">Belongs to the CbiN family.</text>
</comment>
<evidence type="ECO:0000256" key="2">
    <source>
        <dbReference type="ARBA" id="ARBA00022448"/>
    </source>
</evidence>
<comment type="subcellular location">
    <subcellularLocation>
        <location evidence="10">Cell membrane</location>
        <topology evidence="10">Multi-pass membrane protein</topology>
    </subcellularLocation>
</comment>
<dbReference type="NCBIfam" id="NF002780">
    <property type="entry name" value="PRK02898.1"/>
    <property type="match status" value="1"/>
</dbReference>
<evidence type="ECO:0000256" key="5">
    <source>
        <dbReference type="ARBA" id="ARBA00022692"/>
    </source>
</evidence>
<keyword evidence="4 10" id="KW-0169">Cobalamin biosynthesis</keyword>
<evidence type="ECO:0000256" key="8">
    <source>
        <dbReference type="ARBA" id="ARBA00023136"/>
    </source>
</evidence>
<protein>
    <recommendedName>
        <fullName evidence="10">Cobalt transport protein CbiN</fullName>
    </recommendedName>
    <alternativeName>
        <fullName evidence="10">Energy-coupling factor transporter probable substrate-capture protein CbiN</fullName>
        <shortName evidence="10">ECF transporter S component CbiN</shortName>
    </alternativeName>
</protein>
<dbReference type="Proteomes" id="UP001303701">
    <property type="component" value="Chromosome"/>
</dbReference>
<keyword evidence="6 10" id="KW-1133">Transmembrane helix</keyword>
<proteinExistence type="inferred from homology"/>
<keyword evidence="7 10" id="KW-0406">Ion transport</keyword>
<evidence type="ECO:0000256" key="1">
    <source>
        <dbReference type="ARBA" id="ARBA00022426"/>
    </source>
</evidence>
<dbReference type="PANTHER" id="PTHR38662:SF1">
    <property type="entry name" value="COBALT TRANSPORT PROTEIN CBIN"/>
    <property type="match status" value="1"/>
</dbReference>
<evidence type="ECO:0000256" key="7">
    <source>
        <dbReference type="ARBA" id="ARBA00023065"/>
    </source>
</evidence>
<evidence type="ECO:0000256" key="6">
    <source>
        <dbReference type="ARBA" id="ARBA00022989"/>
    </source>
</evidence>